<dbReference type="GO" id="GO:0030042">
    <property type="term" value="P:actin filament depolymerization"/>
    <property type="evidence" value="ECO:0007669"/>
    <property type="project" value="EnsemblFungi"/>
</dbReference>
<feature type="region of interest" description="Disordered" evidence="4">
    <location>
        <begin position="353"/>
        <end position="372"/>
    </location>
</feature>
<evidence type="ECO:0000256" key="2">
    <source>
        <dbReference type="ARBA" id="ARBA00022737"/>
    </source>
</evidence>
<dbReference type="InterPro" id="IPR036322">
    <property type="entry name" value="WD40_repeat_dom_sf"/>
</dbReference>
<evidence type="ECO:0000313" key="6">
    <source>
        <dbReference type="Proteomes" id="UP000590412"/>
    </source>
</evidence>
<dbReference type="CDD" id="cd00200">
    <property type="entry name" value="WD40"/>
    <property type="match status" value="1"/>
</dbReference>
<dbReference type="AlphaFoldDB" id="A0A8X7NKR4"/>
<dbReference type="GO" id="GO:0003786">
    <property type="term" value="F:actin lateral binding"/>
    <property type="evidence" value="ECO:0007669"/>
    <property type="project" value="EnsemblFungi"/>
</dbReference>
<dbReference type="PANTHER" id="PTHR19856:SF0">
    <property type="entry name" value="WD REPEAT-CONTAINING PROTEIN 1"/>
    <property type="match status" value="1"/>
</dbReference>
<evidence type="ECO:0000313" key="5">
    <source>
        <dbReference type="EMBL" id="KAF6052942.1"/>
    </source>
</evidence>
<dbReference type="EMBL" id="JABWAB010000004">
    <property type="protein sequence ID" value="KAF6052942.1"/>
    <property type="molecule type" value="Genomic_DNA"/>
</dbReference>
<reference evidence="5" key="1">
    <citation type="submission" date="2020-03" db="EMBL/GenBank/DDBJ databases">
        <title>FDA dAtabase for Regulatory Grade micrObial Sequences (FDA-ARGOS): Supporting development and validation of Infectious Disease Dx tests.</title>
        <authorList>
            <person name="Campos J."/>
            <person name="Goldberg B."/>
            <person name="Tallon L."/>
            <person name="Sadzewicz L."/>
            <person name="Vavikolanu K."/>
            <person name="Mehta A."/>
            <person name="Aluvathingal J."/>
            <person name="Nadendla S."/>
            <person name="Nandy P."/>
            <person name="Geyer C."/>
            <person name="Yan Y."/>
            <person name="Sichtig H."/>
        </authorList>
    </citation>
    <scope>NUCLEOTIDE SEQUENCE [LARGE SCALE GENOMIC DNA]</scope>
    <source>
        <strain evidence="5">FDAARGOS_652</strain>
    </source>
</reference>
<evidence type="ECO:0000256" key="4">
    <source>
        <dbReference type="SAM" id="MobiDB-lite"/>
    </source>
</evidence>
<feature type="repeat" description="WD" evidence="3">
    <location>
        <begin position="575"/>
        <end position="615"/>
    </location>
</feature>
<accession>A0A8X7NKR4</accession>
<dbReference type="Proteomes" id="UP000590412">
    <property type="component" value="Unassembled WGS sequence"/>
</dbReference>
<dbReference type="SMART" id="SM00320">
    <property type="entry name" value="WD40"/>
    <property type="match status" value="9"/>
</dbReference>
<feature type="repeat" description="WD" evidence="3">
    <location>
        <begin position="239"/>
        <end position="275"/>
    </location>
</feature>
<feature type="repeat" description="WD" evidence="3">
    <location>
        <begin position="532"/>
        <end position="573"/>
    </location>
</feature>
<feature type="repeat" description="WD" evidence="3">
    <location>
        <begin position="196"/>
        <end position="237"/>
    </location>
</feature>
<protein>
    <submittedName>
        <fullName evidence="5">WD domain, G-beta repeat family protein</fullName>
    </submittedName>
</protein>
<feature type="repeat" description="WD" evidence="3">
    <location>
        <begin position="56"/>
        <end position="88"/>
    </location>
</feature>
<dbReference type="GO" id="GO:0030479">
    <property type="term" value="C:actin cortical patch"/>
    <property type="evidence" value="ECO:0007669"/>
    <property type="project" value="EnsemblFungi"/>
</dbReference>
<dbReference type="Pfam" id="PF00400">
    <property type="entry name" value="WD40"/>
    <property type="match status" value="6"/>
</dbReference>
<dbReference type="GO" id="GO:0051016">
    <property type="term" value="P:barbed-end actin filament capping"/>
    <property type="evidence" value="ECO:0007669"/>
    <property type="project" value="EnsemblFungi"/>
</dbReference>
<dbReference type="InterPro" id="IPR015943">
    <property type="entry name" value="WD40/YVTN_repeat-like_dom_sf"/>
</dbReference>
<comment type="caution">
    <text evidence="5">The sequence shown here is derived from an EMBL/GenBank/DDBJ whole genome shotgun (WGS) entry which is preliminary data.</text>
</comment>
<dbReference type="PROSITE" id="PS50082">
    <property type="entry name" value="WD_REPEATS_2"/>
    <property type="match status" value="5"/>
</dbReference>
<dbReference type="SUPFAM" id="SSF50978">
    <property type="entry name" value="WD40 repeat-like"/>
    <property type="match status" value="2"/>
</dbReference>
<organism evidence="5 6">
    <name type="scientific">Candida parapsilosis</name>
    <name type="common">Yeast</name>
    <dbReference type="NCBI Taxonomy" id="5480"/>
    <lineage>
        <taxon>Eukaryota</taxon>
        <taxon>Fungi</taxon>
        <taxon>Dikarya</taxon>
        <taxon>Ascomycota</taxon>
        <taxon>Saccharomycotina</taxon>
        <taxon>Pichiomycetes</taxon>
        <taxon>Debaryomycetaceae</taxon>
        <taxon>Candida/Lodderomyces clade</taxon>
        <taxon>Candida</taxon>
    </lineage>
</organism>
<dbReference type="PANTHER" id="PTHR19856">
    <property type="entry name" value="WD-REPEATCONTAINING PROTEIN WDR1"/>
    <property type="match status" value="1"/>
</dbReference>
<dbReference type="InterPro" id="IPR001680">
    <property type="entry name" value="WD40_rpt"/>
</dbReference>
<gene>
    <name evidence="5" type="ORF">FOB60_003198</name>
</gene>
<dbReference type="FunFam" id="2.130.10.10:FF:000102">
    <property type="entry name" value="Actin-interacting protein 1"/>
    <property type="match status" value="1"/>
</dbReference>
<keyword evidence="2" id="KW-0677">Repeat</keyword>
<dbReference type="GO" id="GO:0051014">
    <property type="term" value="P:actin filament severing"/>
    <property type="evidence" value="ECO:0007669"/>
    <property type="project" value="EnsemblFungi"/>
</dbReference>
<evidence type="ECO:0000256" key="1">
    <source>
        <dbReference type="ARBA" id="ARBA00022574"/>
    </source>
</evidence>
<dbReference type="PROSITE" id="PS50294">
    <property type="entry name" value="WD_REPEATS_REGION"/>
    <property type="match status" value="4"/>
</dbReference>
<dbReference type="GO" id="GO:0005884">
    <property type="term" value="C:actin filament"/>
    <property type="evidence" value="ECO:0007669"/>
    <property type="project" value="EnsemblFungi"/>
</dbReference>
<dbReference type="Gene3D" id="2.130.10.10">
    <property type="entry name" value="YVTN repeat-like/Quinoprotein amine dehydrogenase"/>
    <property type="match status" value="2"/>
</dbReference>
<dbReference type="GO" id="GO:0032466">
    <property type="term" value="P:negative regulation of cytokinesis"/>
    <property type="evidence" value="ECO:0007669"/>
    <property type="project" value="EnsemblFungi"/>
</dbReference>
<feature type="region of interest" description="Disordered" evidence="4">
    <location>
        <begin position="1"/>
        <end position="22"/>
    </location>
</feature>
<sequence>MSIKPIAIAPPQPSTQRGQSSHLSYDAVNDRLAYVNGKSVIIRSADYNSNSPVVVFTKHIHPTTAVKFSPSGFYVASGDESGQVKIWDAAPKKGDDDVFEPPIIKSEFQVMSGPIRSIAWDADNARIIAVGQGKEKFGHAFSWDSGNSIGDIQGHSSTINAVDIKPQRPYRAATVSDDFAMVFFQGPPFKFDKSLRGNHTNSVRDVKFSPDGNFLVSVGSDRAICIYQGKTGEFIKKIENGHDGGIFAVAWTSDSEKFVTASADGSIKTWSVNDGLIQTLKATEKPSIFQQLVGLAVTKEYIISLTYGGELEYFKDGELVQVVQGHQAPITKLAISGKILYSGGSDGKLYKSEIEPKGLKPNPTRQGKDGDEHSNYVVDLLTVDESLYSIGWDDAIKRWKDGKVVSSAKLPSQPKQLSKIGDNIVVLLESDLQLYSKDLELVSSLDLGFSSTNVAPLSKTILMVTNVSKNTIVGIEIEAGNKLSVTSQQFPTLRTPPTLIRVSPDGEHFAVADSSGKYTLFKSDGSVVSTRWAFHTSKVYDAQWSPDSKLLLSGGLDCGLLLYSVDKPSKVVKFPLAHASGVTSLTWSDYDNEKQTGQFVSSGLDGTIRQWELNR</sequence>
<proteinExistence type="predicted"/>
<evidence type="ECO:0000256" key="3">
    <source>
        <dbReference type="PROSITE-ProRule" id="PRU00221"/>
    </source>
</evidence>
<name>A0A8X7NKR4_CANPA</name>
<keyword evidence="1 3" id="KW-0853">WD repeat</keyword>
<dbReference type="OrthoDB" id="2306at2759"/>